<name>S0G1B3_9BACT</name>
<accession>S0G1B3</accession>
<keyword evidence="1" id="KW-0472">Membrane</keyword>
<feature type="transmembrane region" description="Helical" evidence="1">
    <location>
        <begin position="693"/>
        <end position="716"/>
    </location>
</feature>
<protein>
    <submittedName>
        <fullName evidence="2">Uncharacterized protein</fullName>
    </submittedName>
</protein>
<evidence type="ECO:0000256" key="1">
    <source>
        <dbReference type="SAM" id="Phobius"/>
    </source>
</evidence>
<sequence>MDLNRLDVIFFDSRDHELIRIVNSVYDADIRPGYVRKLYYRFFHPLGIKELAESKGLHTAYAIVSLLESMERGGIENRLAALRALKDEVLDTADGPMPKNTARVLLQIMKELVRAKGNDARQLALAHTFRLAAFGKPRLVRKLLAHYHLLEMPEEWNQVTFDDHVHDANTSGRKSPTHLIMDVWIKGIRRLRVIYYHYIEPRFALELIEAAKIMEIDLRIGIEFKTRYRDRYVSFIWVSRGLTDAESFLCFLAEPHVVQFMAQGKQVLKFQEKQVLNLLQRFNEQHLKEMCRHLDIDLPPLCPEDFLNFAFPGQPCVPHLAEFIHATALEAMKKRVAELHEIFNQADETKQAQIRTRMEQMDQFHVKQILDTYLIPGQHPDIFESFITADDPDLPARLKLTHIQFLESIGQLLCDFRITLKLDNLAAEDVLEILYESKGLVTRLEIINLKNFVSGKTDHLFAVNELQKAINGNSLLKLKRQVRQIISRVQKSAPPDHGDQLVKLYPILYDIDALKNMYASYPLKSRLGSDSTGKSHQTYGMGFGIINTLPFRAQKQIHTQKKDRLILPANISVSQQMTAVSTEKMHRFFQWILSVLQWLPGLDQIRFVKKKEWVFESFSLDMKKKGNVVTLGGMQKQNTNGLLPEEDLSGIRKTSLFRIWKNLNTKLKNSLKITLGFIPAFVCFFLTKDWWFLAWFGAFIWFGITGFRVVLQSVLGGGGLKRSSLTKWNNYVSWDRLTDALFFTGFSVPLLDWLVKTTLLDNTLGINTHTSPLALYAVMGLVNGLYLSAHNAFRGLPKGMVTGNFFRSILSIPVALAFNTAIGGILFFFNVPGVDAVLQKWAAIISKAASDTVAGVIEGAVDRFQNLNLRKRDVKKKFTDLFDTYAKLEMLFPETEELKILEKPEALFASRNAEVKDLAVMVIIHSLDLFYFWMYQPRARMTILDMVSRLTPEERTIFFQSQHILVHEQHISRLFVDGILGRHFSRPLSFYLTTYPKYLASIEREAHAFVEP</sequence>
<keyword evidence="1" id="KW-0812">Transmembrane</keyword>
<evidence type="ECO:0000313" key="3">
    <source>
        <dbReference type="Proteomes" id="UP000014216"/>
    </source>
</evidence>
<feature type="transmembrane region" description="Helical" evidence="1">
    <location>
        <begin position="805"/>
        <end position="829"/>
    </location>
</feature>
<dbReference type="Proteomes" id="UP000014216">
    <property type="component" value="Unassembled WGS sequence"/>
</dbReference>
<dbReference type="PATRIC" id="fig|1286635.3.peg.1358"/>
<evidence type="ECO:0000313" key="2">
    <source>
        <dbReference type="EMBL" id="EMS80685.1"/>
    </source>
</evidence>
<comment type="caution">
    <text evidence="2">The sequence shown here is derived from an EMBL/GenBank/DDBJ whole genome shotgun (WGS) entry which is preliminary data.</text>
</comment>
<gene>
    <name evidence="2" type="ORF">Dpo_2c03810</name>
</gene>
<feature type="transmembrane region" description="Helical" evidence="1">
    <location>
        <begin position="918"/>
        <end position="935"/>
    </location>
</feature>
<dbReference type="EMBL" id="APJX01000002">
    <property type="protein sequence ID" value="EMS80685.1"/>
    <property type="molecule type" value="Genomic_DNA"/>
</dbReference>
<feature type="transmembrane region" description="Helical" evidence="1">
    <location>
        <begin position="775"/>
        <end position="793"/>
    </location>
</feature>
<keyword evidence="1" id="KW-1133">Transmembrane helix</keyword>
<dbReference type="RefSeq" id="WP_006964952.1">
    <property type="nucleotide sequence ID" value="NZ_APJX01000002.1"/>
</dbReference>
<organism evidence="2 3">
    <name type="scientific">Desulfotignum phosphitoxidans DSM 13687</name>
    <dbReference type="NCBI Taxonomy" id="1286635"/>
    <lineage>
        <taxon>Bacteria</taxon>
        <taxon>Pseudomonadati</taxon>
        <taxon>Thermodesulfobacteriota</taxon>
        <taxon>Desulfobacteria</taxon>
        <taxon>Desulfobacterales</taxon>
        <taxon>Desulfobacteraceae</taxon>
        <taxon>Desulfotignum</taxon>
    </lineage>
</organism>
<proteinExistence type="predicted"/>
<keyword evidence="3" id="KW-1185">Reference proteome</keyword>
<dbReference type="AlphaFoldDB" id="S0G1B3"/>
<reference evidence="2 3" key="1">
    <citation type="journal article" date="2013" name="Genome Announc.">
        <title>Draft Genome Sequence of Desulfotignum phosphitoxidans DSM 13687 Strain FiPS-3.</title>
        <authorList>
            <person name="Poehlein A."/>
            <person name="Daniel R."/>
            <person name="Simeonova D.D."/>
        </authorList>
    </citation>
    <scope>NUCLEOTIDE SEQUENCE [LARGE SCALE GENOMIC DNA]</scope>
    <source>
        <strain evidence="2 3">DSM 13687</strain>
    </source>
</reference>